<dbReference type="Proteomes" id="UP000073604">
    <property type="component" value="Chromosome"/>
</dbReference>
<dbReference type="KEGG" id="tpep:A0127_06905"/>
<evidence type="ECO:0000313" key="2">
    <source>
        <dbReference type="EMBL" id="AMQ18917.1"/>
    </source>
</evidence>
<evidence type="ECO:0000313" key="3">
    <source>
        <dbReference type="Proteomes" id="UP000073604"/>
    </source>
</evidence>
<organism evidence="2 3">
    <name type="scientific">Thermococcus peptonophilus</name>
    <dbReference type="NCBI Taxonomy" id="53952"/>
    <lineage>
        <taxon>Archaea</taxon>
        <taxon>Methanobacteriati</taxon>
        <taxon>Methanobacteriota</taxon>
        <taxon>Thermococci</taxon>
        <taxon>Thermococcales</taxon>
        <taxon>Thermococcaceae</taxon>
        <taxon>Thermococcus</taxon>
    </lineage>
</organism>
<dbReference type="GeneID" id="27140263"/>
<reference evidence="3" key="1">
    <citation type="submission" date="2016-03" db="EMBL/GenBank/DDBJ databases">
        <authorList>
            <person name="Oger P.M."/>
        </authorList>
    </citation>
    <scope>NUCLEOTIDE SEQUENCE [LARGE SCALE GENOMIC DNA]</scope>
    <source>
        <strain evidence="3">OG-1</strain>
    </source>
</reference>
<dbReference type="STRING" id="53952.A0127_06905"/>
<keyword evidence="1" id="KW-1133">Transmembrane helix</keyword>
<sequence length="167" mass="18500">MSALRSRGQTALEMLFIMAVIFMGIVVILPPYMQNNSEVSALAGIRSVASDVASYVSVGVIAENRTEFDHLNNNITAHYDYLSGKFVFEGLKVQEETDEGMKVLVKFKTLGESNSTVDAQLVSAVGEAMVETLKEIRGFSERDGRLYYDGIEIVLNVSVNYQWGEFP</sequence>
<accession>A0A142CVW5</accession>
<dbReference type="RefSeq" id="WP_062389704.1">
    <property type="nucleotide sequence ID" value="NZ_CP014750.1"/>
</dbReference>
<keyword evidence="1" id="KW-0472">Membrane</keyword>
<name>A0A142CVW5_9EURY</name>
<feature type="transmembrane region" description="Helical" evidence="1">
    <location>
        <begin position="12"/>
        <end position="33"/>
    </location>
</feature>
<keyword evidence="1" id="KW-0812">Transmembrane</keyword>
<keyword evidence="3" id="KW-1185">Reference proteome</keyword>
<proteinExistence type="predicted"/>
<evidence type="ECO:0008006" key="4">
    <source>
        <dbReference type="Google" id="ProtNLM"/>
    </source>
</evidence>
<dbReference type="EMBL" id="CP014750">
    <property type="protein sequence ID" value="AMQ18917.1"/>
    <property type="molecule type" value="Genomic_DNA"/>
</dbReference>
<dbReference type="OrthoDB" id="100210at2157"/>
<gene>
    <name evidence="2" type="ORF">A0127_06905</name>
</gene>
<protein>
    <recommendedName>
        <fullName evidence="4">Class III signal peptide-containing protein</fullName>
    </recommendedName>
</protein>
<evidence type="ECO:0000256" key="1">
    <source>
        <dbReference type="SAM" id="Phobius"/>
    </source>
</evidence>
<dbReference type="AlphaFoldDB" id="A0A142CVW5"/>